<protein>
    <submittedName>
        <fullName evidence="3">Phosphatase PhoE</fullName>
    </submittedName>
</protein>
<dbReference type="PANTHER" id="PTHR48100">
    <property type="entry name" value="BROAD-SPECIFICITY PHOSPHATASE YOR283W-RELATED"/>
    <property type="match status" value="1"/>
</dbReference>
<dbReference type="RefSeq" id="WP_213526998.1">
    <property type="nucleotide sequence ID" value="NZ_BOVJ01000008.1"/>
</dbReference>
<comment type="caution">
    <text evidence="3">The sequence shown here is derived from an EMBL/GenBank/DDBJ whole genome shotgun (WGS) entry which is preliminary data.</text>
</comment>
<dbReference type="InterPro" id="IPR050275">
    <property type="entry name" value="PGM_Phosphatase"/>
</dbReference>
<keyword evidence="4" id="KW-1185">Reference proteome</keyword>
<dbReference type="InterPro" id="IPR001345">
    <property type="entry name" value="PG/BPGM_mutase_AS"/>
</dbReference>
<organism evidence="3 4">
    <name type="scientific">Paenibacillus cisolokensis</name>
    <dbReference type="NCBI Taxonomy" id="1658519"/>
    <lineage>
        <taxon>Bacteria</taxon>
        <taxon>Bacillati</taxon>
        <taxon>Bacillota</taxon>
        <taxon>Bacilli</taxon>
        <taxon>Bacillales</taxon>
        <taxon>Paenibacillaceae</taxon>
        <taxon>Paenibacillus</taxon>
    </lineage>
</organism>
<dbReference type="PROSITE" id="PS00175">
    <property type="entry name" value="PG_MUTASE"/>
    <property type="match status" value="1"/>
</dbReference>
<dbReference type="Pfam" id="PF00300">
    <property type="entry name" value="His_Phos_1"/>
    <property type="match status" value="1"/>
</dbReference>
<dbReference type="CDD" id="cd07067">
    <property type="entry name" value="HP_PGM_like"/>
    <property type="match status" value="1"/>
</dbReference>
<accession>A0ABQ4N0R7</accession>
<proteinExistence type="predicted"/>
<keyword evidence="1" id="KW-0324">Glycolysis</keyword>
<evidence type="ECO:0000313" key="4">
    <source>
        <dbReference type="Proteomes" id="UP000680304"/>
    </source>
</evidence>
<dbReference type="InterPro" id="IPR029033">
    <property type="entry name" value="His_PPase_superfam"/>
</dbReference>
<gene>
    <name evidence="3" type="primary">phoE</name>
    <name evidence="3" type="ORF">PACILC2_03400</name>
</gene>
<dbReference type="PANTHER" id="PTHR48100:SF1">
    <property type="entry name" value="HISTIDINE PHOSPHATASE FAMILY PROTEIN-RELATED"/>
    <property type="match status" value="1"/>
</dbReference>
<sequence>MFIGLVRHGQTDWNALGKIQGQTDIPLNAAGVAQARALAERLAQDEWKWEAVVASTLQRAVETARIIAQRLRLPAPASDPRLNERRFGDAEGTTEAERLARWGADWRSADLGQESDGEVRERASAFLADWRRRMPDGKLLVVTHGSFLAQMMAVMNGDLEIRHIGNMSYSILEYQDGKWHSHLHNCTRHLES</sequence>
<dbReference type="SUPFAM" id="SSF53254">
    <property type="entry name" value="Phosphoglycerate mutase-like"/>
    <property type="match status" value="1"/>
</dbReference>
<keyword evidence="2" id="KW-0413">Isomerase</keyword>
<dbReference type="InterPro" id="IPR013078">
    <property type="entry name" value="His_Pase_superF_clade-1"/>
</dbReference>
<evidence type="ECO:0000256" key="1">
    <source>
        <dbReference type="ARBA" id="ARBA00023152"/>
    </source>
</evidence>
<name>A0ABQ4N0R7_9BACL</name>
<dbReference type="Gene3D" id="3.40.50.1240">
    <property type="entry name" value="Phosphoglycerate mutase-like"/>
    <property type="match status" value="1"/>
</dbReference>
<reference evidence="3 4" key="1">
    <citation type="submission" date="2021-04" db="EMBL/GenBank/DDBJ databases">
        <title>Draft genome sequence of Paenibacillus cisolokensis, LC2-13A.</title>
        <authorList>
            <person name="Uke A."/>
            <person name="Chhe C."/>
            <person name="Baramee S."/>
            <person name="Kosugi A."/>
        </authorList>
    </citation>
    <scope>NUCLEOTIDE SEQUENCE [LARGE SCALE GENOMIC DNA]</scope>
    <source>
        <strain evidence="3 4">LC2-13A</strain>
    </source>
</reference>
<dbReference type="Proteomes" id="UP000680304">
    <property type="component" value="Unassembled WGS sequence"/>
</dbReference>
<evidence type="ECO:0000256" key="2">
    <source>
        <dbReference type="ARBA" id="ARBA00023235"/>
    </source>
</evidence>
<dbReference type="EMBL" id="BOVJ01000008">
    <property type="protein sequence ID" value="GIQ61772.1"/>
    <property type="molecule type" value="Genomic_DNA"/>
</dbReference>
<evidence type="ECO:0000313" key="3">
    <source>
        <dbReference type="EMBL" id="GIQ61772.1"/>
    </source>
</evidence>
<dbReference type="SMART" id="SM00855">
    <property type="entry name" value="PGAM"/>
    <property type="match status" value="1"/>
</dbReference>